<dbReference type="InterPro" id="IPR034151">
    <property type="entry name" value="TOPRIM_DnaG_bac"/>
</dbReference>
<dbReference type="InterPro" id="IPR037068">
    <property type="entry name" value="DNA_primase_core_N_sf"/>
</dbReference>
<dbReference type="InterPro" id="IPR013264">
    <property type="entry name" value="DNAG_N"/>
</dbReference>
<dbReference type="InterPro" id="IPR006171">
    <property type="entry name" value="TOPRIM_dom"/>
</dbReference>
<comment type="similarity">
    <text evidence="12 13">Belongs to the DnaG primase family.</text>
</comment>
<evidence type="ECO:0000256" key="11">
    <source>
        <dbReference type="ARBA" id="ARBA00023163"/>
    </source>
</evidence>
<dbReference type="SMART" id="SM00493">
    <property type="entry name" value="TOPRIM"/>
    <property type="match status" value="1"/>
</dbReference>
<dbReference type="InterPro" id="IPR016136">
    <property type="entry name" value="DNA_helicase_N/primase_C"/>
</dbReference>
<dbReference type="EC" id="2.7.7.101" evidence="12"/>
<dbReference type="Pfam" id="PF08275">
    <property type="entry name" value="DNAG_N"/>
    <property type="match status" value="1"/>
</dbReference>
<keyword evidence="17" id="KW-1185">Reference proteome</keyword>
<dbReference type="NCBIfam" id="TIGR01391">
    <property type="entry name" value="dnaG"/>
    <property type="match status" value="1"/>
</dbReference>
<keyword evidence="7 12" id="KW-0863">Zinc-finger</keyword>
<keyword evidence="5 12" id="KW-0235">DNA replication</keyword>
<dbReference type="Pfam" id="PF13155">
    <property type="entry name" value="Toprim_2"/>
    <property type="match status" value="1"/>
</dbReference>
<feature type="domain" description="Toprim" evidence="15">
    <location>
        <begin position="260"/>
        <end position="341"/>
    </location>
</feature>
<accession>A0ABZ2Y7V1</accession>
<dbReference type="InterPro" id="IPR036977">
    <property type="entry name" value="DNA_primase_Znf_CHC2"/>
</dbReference>
<evidence type="ECO:0000313" key="17">
    <source>
        <dbReference type="Proteomes" id="UP001461341"/>
    </source>
</evidence>
<evidence type="ECO:0000256" key="4">
    <source>
        <dbReference type="ARBA" id="ARBA00022695"/>
    </source>
</evidence>
<keyword evidence="9" id="KW-0460">Magnesium</keyword>
<proteinExistence type="inferred from homology"/>
<dbReference type="Gene3D" id="3.40.1360.10">
    <property type="match status" value="1"/>
</dbReference>
<dbReference type="Pfam" id="PF01807">
    <property type="entry name" value="Zn_ribbon_DnaG"/>
    <property type="match status" value="1"/>
</dbReference>
<keyword evidence="4 12" id="KW-0548">Nucleotidyltransferase</keyword>
<organism evidence="16 17">
    <name type="scientific">Thermatribacter velox</name>
    <dbReference type="NCBI Taxonomy" id="3039681"/>
    <lineage>
        <taxon>Bacteria</taxon>
        <taxon>Pseudomonadati</taxon>
        <taxon>Atribacterota</taxon>
        <taxon>Atribacteria</taxon>
        <taxon>Atribacterales</taxon>
        <taxon>Thermatribacteraceae</taxon>
        <taxon>Thermatribacter</taxon>
    </lineage>
</organism>
<dbReference type="RefSeq" id="WP_369017251.1">
    <property type="nucleotide sequence ID" value="NZ_CP121689.1"/>
</dbReference>
<dbReference type="InterPro" id="IPR006295">
    <property type="entry name" value="DNA_primase_DnaG"/>
</dbReference>
<keyword evidence="8 12" id="KW-0862">Zinc</keyword>
<comment type="function">
    <text evidence="12 13">RNA polymerase that catalyzes the synthesis of short RNA molecules used as primers for DNA polymerase during DNA replication.</text>
</comment>
<comment type="domain">
    <text evidence="12">Contains an N-terminal zinc-binding domain, a central core domain that contains the primase activity, and a C-terminal DnaB-binding domain.</text>
</comment>
<dbReference type="InterPro" id="IPR050219">
    <property type="entry name" value="DnaG_primase"/>
</dbReference>
<dbReference type="CDD" id="cd03364">
    <property type="entry name" value="TOPRIM_DnaG_primases"/>
    <property type="match status" value="1"/>
</dbReference>
<name>A0ABZ2Y7V1_9BACT</name>
<evidence type="ECO:0000256" key="7">
    <source>
        <dbReference type="ARBA" id="ARBA00022771"/>
    </source>
</evidence>
<dbReference type="SMART" id="SM00400">
    <property type="entry name" value="ZnF_CHCC"/>
    <property type="match status" value="1"/>
</dbReference>
<dbReference type="InterPro" id="IPR030846">
    <property type="entry name" value="DnaG_bac"/>
</dbReference>
<feature type="zinc finger region" description="CHC2-type" evidence="12">
    <location>
        <begin position="38"/>
        <end position="62"/>
    </location>
</feature>
<dbReference type="InterPro" id="IPR019475">
    <property type="entry name" value="DNA_primase_DnaB-bd"/>
</dbReference>
<dbReference type="Pfam" id="PF00772">
    <property type="entry name" value="DnaB"/>
    <property type="match status" value="1"/>
</dbReference>
<comment type="catalytic activity">
    <reaction evidence="12">
        <text>ssDNA + n NTP = ssDNA/pppN(pN)n-1 hybrid + (n-1) diphosphate.</text>
        <dbReference type="EC" id="2.7.7.101"/>
    </reaction>
</comment>
<comment type="subunit">
    <text evidence="12">Monomer. Interacts with DnaB.</text>
</comment>
<evidence type="ECO:0000259" key="15">
    <source>
        <dbReference type="PROSITE" id="PS50880"/>
    </source>
</evidence>
<keyword evidence="2 12" id="KW-0639">Primosome</keyword>
<gene>
    <name evidence="12 16" type="primary">dnaG</name>
    <name evidence="16" type="ORF">QBE54_05745</name>
</gene>
<evidence type="ECO:0000313" key="16">
    <source>
        <dbReference type="EMBL" id="WZL75105.1"/>
    </source>
</evidence>
<feature type="coiled-coil region" evidence="14">
    <location>
        <begin position="552"/>
        <end position="607"/>
    </location>
</feature>
<keyword evidence="10 12" id="KW-0238">DNA-binding</keyword>
<evidence type="ECO:0000256" key="14">
    <source>
        <dbReference type="SAM" id="Coils"/>
    </source>
</evidence>
<protein>
    <recommendedName>
        <fullName evidence="12 13">DNA primase</fullName>
        <ecNumber evidence="12">2.7.7.101</ecNumber>
    </recommendedName>
</protein>
<dbReference type="Gene3D" id="1.10.860.10">
    <property type="entry name" value="DNAb Helicase, Chain A"/>
    <property type="match status" value="1"/>
</dbReference>
<keyword evidence="11 12" id="KW-0804">Transcription</keyword>
<keyword evidence="6 12" id="KW-0479">Metal-binding</keyword>
<evidence type="ECO:0000256" key="8">
    <source>
        <dbReference type="ARBA" id="ARBA00022833"/>
    </source>
</evidence>
<comment type="cofactor">
    <cofactor evidence="12 13">
        <name>Zn(2+)</name>
        <dbReference type="ChEBI" id="CHEBI:29105"/>
    </cofactor>
    <text evidence="12 13">Binds 1 zinc ion per monomer.</text>
</comment>
<dbReference type="Proteomes" id="UP001461341">
    <property type="component" value="Chromosome"/>
</dbReference>
<dbReference type="EMBL" id="CP121689">
    <property type="protein sequence ID" value="WZL75105.1"/>
    <property type="molecule type" value="Genomic_DNA"/>
</dbReference>
<dbReference type="PROSITE" id="PS50880">
    <property type="entry name" value="TOPRIM"/>
    <property type="match status" value="1"/>
</dbReference>
<evidence type="ECO:0000256" key="9">
    <source>
        <dbReference type="ARBA" id="ARBA00022842"/>
    </source>
</evidence>
<dbReference type="PIRSF" id="PIRSF002811">
    <property type="entry name" value="DnaG"/>
    <property type="match status" value="1"/>
</dbReference>
<dbReference type="Gene3D" id="3.90.580.10">
    <property type="entry name" value="Zinc finger, CHC2-type domain"/>
    <property type="match status" value="1"/>
</dbReference>
<evidence type="ECO:0000256" key="6">
    <source>
        <dbReference type="ARBA" id="ARBA00022723"/>
    </source>
</evidence>
<evidence type="ECO:0000256" key="2">
    <source>
        <dbReference type="ARBA" id="ARBA00022515"/>
    </source>
</evidence>
<dbReference type="InterPro" id="IPR002694">
    <property type="entry name" value="Znf_CHC2"/>
</dbReference>
<sequence length="610" mass="69270">MFFPQEFLEEIREKVDIVDLVSQYVDLKPAGKNYRALCPFHEEKTPSFIVSPEKGIFHCFGCGVGGNIFSFIMKIEGVSFPEAVTIIAEKYGVSLPERKSDFLSGEALERKRLLELHRVLQRFYQAQLANPQSQEAQKAKRYLLEERGLKLETIERFGIGFSPPEGRETLNYLMKQGFSGKEFLSSGAGVLSKGGQLLDRFRGRITFALHDDQGRIIGFAGRSLSGETPKYVNAPDSPVFSKSKTLYGLFAAKGSIRKAGKAVVVEGYMDFLALYEAGVGNCVASMGTAFTSQQASLLRRYTQQVTLCFDSDSAGEAATLRGVELLRAQGLEVKIVRIPPPFDPDSLLRQRGKEALFKILSQEMSYFDFYLELLLKQHGYKTVESKVKIIQTLVPYLRVVDVIERELRIKQLARTLGVEESLVYRAVGKATDTQGKTAERNPVLTTDLREPGNIKAEKMIIKKLLEDLSSREKLLKEFEEDDFSYSNNRRLWRAINTLILKKKDFSFADLAAVFINDSDMQRLISEIATREDLEFGLEREEVVQDLVRTVKKNALSRRRKSTERELSRISAQLSRSALPEEEQRRLKALLQEKLKEYDQILKKEKELIES</sequence>
<evidence type="ECO:0000256" key="12">
    <source>
        <dbReference type="HAMAP-Rule" id="MF_00974"/>
    </source>
</evidence>
<keyword evidence="3 12" id="KW-0808">Transferase</keyword>
<evidence type="ECO:0000256" key="10">
    <source>
        <dbReference type="ARBA" id="ARBA00023125"/>
    </source>
</evidence>
<evidence type="ECO:0000256" key="5">
    <source>
        <dbReference type="ARBA" id="ARBA00022705"/>
    </source>
</evidence>
<dbReference type="PANTHER" id="PTHR30313:SF2">
    <property type="entry name" value="DNA PRIMASE"/>
    <property type="match status" value="1"/>
</dbReference>
<dbReference type="Pfam" id="PF10410">
    <property type="entry name" value="DnaB_bind"/>
    <property type="match status" value="1"/>
</dbReference>
<dbReference type="SUPFAM" id="SSF56731">
    <property type="entry name" value="DNA primase core"/>
    <property type="match status" value="1"/>
</dbReference>
<dbReference type="Gene3D" id="3.90.980.10">
    <property type="entry name" value="DNA primase, catalytic core, N-terminal domain"/>
    <property type="match status" value="1"/>
</dbReference>
<dbReference type="InterPro" id="IPR007693">
    <property type="entry name" value="DNA_helicase_DnaB-like_N"/>
</dbReference>
<keyword evidence="14" id="KW-0175">Coiled coil</keyword>
<keyword evidence="1 12" id="KW-0240">DNA-directed RNA polymerase</keyword>
<dbReference type="SUPFAM" id="SSF57783">
    <property type="entry name" value="Zinc beta-ribbon"/>
    <property type="match status" value="1"/>
</dbReference>
<evidence type="ECO:0000256" key="1">
    <source>
        <dbReference type="ARBA" id="ARBA00022478"/>
    </source>
</evidence>
<dbReference type="PANTHER" id="PTHR30313">
    <property type="entry name" value="DNA PRIMASE"/>
    <property type="match status" value="1"/>
</dbReference>
<dbReference type="HAMAP" id="MF_00974">
    <property type="entry name" value="DNA_primase_DnaG"/>
    <property type="match status" value="1"/>
</dbReference>
<evidence type="ECO:0000256" key="13">
    <source>
        <dbReference type="PIRNR" id="PIRNR002811"/>
    </source>
</evidence>
<reference evidence="16 17" key="1">
    <citation type="submission" date="2023-03" db="EMBL/GenBank/DDBJ databases">
        <title>Novel Species.</title>
        <authorList>
            <person name="Ma S."/>
        </authorList>
    </citation>
    <scope>NUCLEOTIDE SEQUENCE [LARGE SCALE GENOMIC DNA]</scope>
    <source>
        <strain evidence="16 17">B11</strain>
    </source>
</reference>
<evidence type="ECO:0000256" key="3">
    <source>
        <dbReference type="ARBA" id="ARBA00022679"/>
    </source>
</evidence>